<keyword evidence="1" id="KW-1133">Transmembrane helix</keyword>
<dbReference type="AlphaFoldDB" id="A0AA40DZF8"/>
<comment type="caution">
    <text evidence="3">The sequence shown here is derived from an EMBL/GenBank/DDBJ whole genome shotgun (WGS) entry which is preliminary data.</text>
</comment>
<reference evidence="3" key="1">
    <citation type="submission" date="2023-06" db="EMBL/GenBank/DDBJ databases">
        <title>Genome-scale phylogeny and comparative genomics of the fungal order Sordariales.</title>
        <authorList>
            <consortium name="Lawrence Berkeley National Laboratory"/>
            <person name="Hensen N."/>
            <person name="Bonometti L."/>
            <person name="Westerberg I."/>
            <person name="Brannstrom I.O."/>
            <person name="Guillou S."/>
            <person name="Cros-Aarteil S."/>
            <person name="Calhoun S."/>
            <person name="Haridas S."/>
            <person name="Kuo A."/>
            <person name="Mondo S."/>
            <person name="Pangilinan J."/>
            <person name="Riley R."/>
            <person name="LaButti K."/>
            <person name="Andreopoulos B."/>
            <person name="Lipzen A."/>
            <person name="Chen C."/>
            <person name="Yanf M."/>
            <person name="Daum C."/>
            <person name="Ng V."/>
            <person name="Clum A."/>
            <person name="Steindorff A."/>
            <person name="Ohm R."/>
            <person name="Martin F."/>
            <person name="Silar P."/>
            <person name="Natvig D."/>
            <person name="Lalanne C."/>
            <person name="Gautier V."/>
            <person name="Ament-velasquez S.L."/>
            <person name="Kruys A."/>
            <person name="Hutchinson M.I."/>
            <person name="Powell A.J."/>
            <person name="Barry K."/>
            <person name="Miller A.N."/>
            <person name="Grigoriev I.V."/>
            <person name="Debuchy R."/>
            <person name="Gladieux P."/>
            <person name="Thoren M.H."/>
            <person name="Johannesson H."/>
        </authorList>
    </citation>
    <scope>NUCLEOTIDE SEQUENCE</scope>
    <source>
        <strain evidence="3">SMH2392-1A</strain>
    </source>
</reference>
<keyword evidence="1" id="KW-0472">Membrane</keyword>
<feature type="transmembrane region" description="Helical" evidence="1">
    <location>
        <begin position="246"/>
        <end position="267"/>
    </location>
</feature>
<dbReference type="SUPFAM" id="SSF49777">
    <property type="entry name" value="PEBP-like"/>
    <property type="match status" value="1"/>
</dbReference>
<proteinExistence type="predicted"/>
<feature type="signal peptide" evidence="2">
    <location>
        <begin position="1"/>
        <end position="22"/>
    </location>
</feature>
<accession>A0AA40DZF8</accession>
<name>A0AA40DZF8_9PEZI</name>
<sequence>MFSCSTASLLALILAAAAPSLADDNARSVSTLEFKNKFRESGIVPEVIAALDPAVSFYVTYKAADGHSELLVPGSSLTVGETAQPLEFSVENLQNATNITAQTRYLIYLLDADAPARSNPTARNLRYFLAGNYSAATANSTVLSTAQRLVIPAGQARPFTSFIQPTPTANSGVHRFIYALYTQPVRFSSAGFESVGMEEAIENWNLSRWRTQLGLGPAIGATFFTVDTGANNGQGTSNVPAAGSSAAGMGIPLAMAGVAALLGFMALA</sequence>
<dbReference type="Gene3D" id="3.90.280.10">
    <property type="entry name" value="PEBP-like"/>
    <property type="match status" value="1"/>
</dbReference>
<dbReference type="RefSeq" id="XP_060297434.1">
    <property type="nucleotide sequence ID" value="XM_060440015.1"/>
</dbReference>
<gene>
    <name evidence="3" type="ORF">B0T26DRAFT_676776</name>
</gene>
<dbReference type="PANTHER" id="PTHR11362">
    <property type="entry name" value="PHOSPHATIDYLETHANOLAMINE-BINDING PROTEIN"/>
    <property type="match status" value="1"/>
</dbReference>
<evidence type="ECO:0000256" key="2">
    <source>
        <dbReference type="SAM" id="SignalP"/>
    </source>
</evidence>
<evidence type="ECO:0000256" key="1">
    <source>
        <dbReference type="SAM" id="Phobius"/>
    </source>
</evidence>
<dbReference type="InterPro" id="IPR036610">
    <property type="entry name" value="PEBP-like_sf"/>
</dbReference>
<evidence type="ECO:0000313" key="4">
    <source>
        <dbReference type="Proteomes" id="UP001172101"/>
    </source>
</evidence>
<keyword evidence="4" id="KW-1185">Reference proteome</keyword>
<keyword evidence="1" id="KW-0812">Transmembrane</keyword>
<keyword evidence="2" id="KW-0732">Signal</keyword>
<evidence type="ECO:0000313" key="3">
    <source>
        <dbReference type="EMBL" id="KAK0718641.1"/>
    </source>
</evidence>
<dbReference type="Proteomes" id="UP001172101">
    <property type="component" value="Unassembled WGS sequence"/>
</dbReference>
<dbReference type="PANTHER" id="PTHR11362:SF140">
    <property type="entry name" value="PEBP-LIKE PROTEIN"/>
    <property type="match status" value="1"/>
</dbReference>
<protein>
    <submittedName>
        <fullName evidence="3">Phosphatidylethanolamine-binding protein</fullName>
    </submittedName>
</protein>
<dbReference type="CDD" id="cd00866">
    <property type="entry name" value="PEBP_euk"/>
    <property type="match status" value="1"/>
</dbReference>
<dbReference type="EMBL" id="JAUIRO010000004">
    <property type="protein sequence ID" value="KAK0718641.1"/>
    <property type="molecule type" value="Genomic_DNA"/>
</dbReference>
<dbReference type="GeneID" id="85323285"/>
<organism evidence="3 4">
    <name type="scientific">Lasiosphaeria miniovina</name>
    <dbReference type="NCBI Taxonomy" id="1954250"/>
    <lineage>
        <taxon>Eukaryota</taxon>
        <taxon>Fungi</taxon>
        <taxon>Dikarya</taxon>
        <taxon>Ascomycota</taxon>
        <taxon>Pezizomycotina</taxon>
        <taxon>Sordariomycetes</taxon>
        <taxon>Sordariomycetidae</taxon>
        <taxon>Sordariales</taxon>
        <taxon>Lasiosphaeriaceae</taxon>
        <taxon>Lasiosphaeria</taxon>
    </lineage>
</organism>
<feature type="chain" id="PRO_5041357791" evidence="2">
    <location>
        <begin position="23"/>
        <end position="268"/>
    </location>
</feature>
<dbReference type="InterPro" id="IPR035810">
    <property type="entry name" value="PEBP_euk"/>
</dbReference>